<accession>A0A067CYB5</accession>
<comment type="subcellular location">
    <subcellularLocation>
        <location evidence="1">Endomembrane system</location>
        <topology evidence="1">Multi-pass membrane protein</topology>
    </subcellularLocation>
</comment>
<evidence type="ECO:0000313" key="10">
    <source>
        <dbReference type="Proteomes" id="UP000030745"/>
    </source>
</evidence>
<dbReference type="GO" id="GO:0012505">
    <property type="term" value="C:endomembrane system"/>
    <property type="evidence" value="ECO:0007669"/>
    <property type="project" value="UniProtKB-SubCell"/>
</dbReference>
<feature type="transmembrane region" description="Helical" evidence="7">
    <location>
        <begin position="420"/>
        <end position="438"/>
    </location>
</feature>
<dbReference type="GeneID" id="24126191"/>
<feature type="transmembrane region" description="Helical" evidence="7">
    <location>
        <begin position="204"/>
        <end position="221"/>
    </location>
</feature>
<feature type="transmembrane region" description="Helical" evidence="7">
    <location>
        <begin position="121"/>
        <end position="141"/>
    </location>
</feature>
<feature type="transmembrane region" description="Helical" evidence="7">
    <location>
        <begin position="392"/>
        <end position="414"/>
    </location>
</feature>
<dbReference type="KEGG" id="spar:SPRG_03707"/>
<evidence type="ECO:0000259" key="8">
    <source>
        <dbReference type="PROSITE" id="PS50850"/>
    </source>
</evidence>
<protein>
    <recommendedName>
        <fullName evidence="8">Major facilitator superfamily (MFS) profile domain-containing protein</fullName>
    </recommendedName>
</protein>
<sequence>MPSSKNDYQTIPVDLSPVQSPSSAQRRLTQWRLQMLLINLVEFSAESSRGVVMPTLFLYTQSLGGSLYEMGLLTSVFSVGRLISSTVFGWLCDRYSFRFVYIVSSLIGLIGNIIYLLADLHVYNCVHVLLVSRFLVGFGAGNRSVCRANVAAITHVDQRLKYMTILAMVVFFGYALTPGLGGILNDIDFRIGSLHIHKLTAPGVVLAAMNLATIVLMLTAWDESIGLADAPDVSPTPFTAKKSKAAPLSALPDRLVYWGVFVFMTLNVVARGILSIFETVNVPLFIDITGHTNETAVLAASSFQFNMGLLGLFAYVAIEVWRHAITDVMWLLIGFGALALGNLVLILDMASRSYTELAIGIFFVWSVGSPLTTAVCVAAFSKILGTRQQGTWMGLLGSAASVSRIIMPLLPALFETFTPLFWINFALCVASLGLLVWYDAIVKRERSQQASQTLLPKTVYV</sequence>
<dbReference type="SUPFAM" id="SSF103473">
    <property type="entry name" value="MFS general substrate transporter"/>
    <property type="match status" value="1"/>
</dbReference>
<dbReference type="RefSeq" id="XP_012197667.1">
    <property type="nucleotide sequence ID" value="XM_012342277.1"/>
</dbReference>
<evidence type="ECO:0000256" key="2">
    <source>
        <dbReference type="ARBA" id="ARBA00022448"/>
    </source>
</evidence>
<keyword evidence="10" id="KW-1185">Reference proteome</keyword>
<dbReference type="Proteomes" id="UP000030745">
    <property type="component" value="Unassembled WGS sequence"/>
</dbReference>
<proteinExistence type="predicted"/>
<dbReference type="EMBL" id="KK583197">
    <property type="protein sequence ID" value="KDO31787.1"/>
    <property type="molecule type" value="Genomic_DNA"/>
</dbReference>
<dbReference type="InterPro" id="IPR020846">
    <property type="entry name" value="MFS_dom"/>
</dbReference>
<evidence type="ECO:0000256" key="7">
    <source>
        <dbReference type="SAM" id="Phobius"/>
    </source>
</evidence>
<dbReference type="PROSITE" id="PS50850">
    <property type="entry name" value="MFS"/>
    <property type="match status" value="1"/>
</dbReference>
<feature type="transmembrane region" description="Helical" evidence="7">
    <location>
        <begin position="297"/>
        <end position="318"/>
    </location>
</feature>
<keyword evidence="4 7" id="KW-1133">Transmembrane helix</keyword>
<keyword evidence="2" id="KW-0813">Transport</keyword>
<feature type="region of interest" description="Disordered" evidence="6">
    <location>
        <begin position="1"/>
        <end position="20"/>
    </location>
</feature>
<dbReference type="GO" id="GO:0022857">
    <property type="term" value="F:transmembrane transporter activity"/>
    <property type="evidence" value="ECO:0007669"/>
    <property type="project" value="InterPro"/>
</dbReference>
<dbReference type="OMA" id="WINVIMG"/>
<gene>
    <name evidence="9" type="ORF">SPRG_03707</name>
</gene>
<feature type="transmembrane region" description="Helical" evidence="7">
    <location>
        <begin position="330"/>
        <end position="351"/>
    </location>
</feature>
<dbReference type="InterPro" id="IPR011701">
    <property type="entry name" value="MFS"/>
</dbReference>
<dbReference type="InterPro" id="IPR036259">
    <property type="entry name" value="MFS_trans_sf"/>
</dbReference>
<feature type="transmembrane region" description="Helical" evidence="7">
    <location>
        <begin position="255"/>
        <end position="277"/>
    </location>
</feature>
<feature type="transmembrane region" description="Helical" evidence="7">
    <location>
        <begin position="357"/>
        <end position="380"/>
    </location>
</feature>
<dbReference type="PANTHER" id="PTHR23510:SF3">
    <property type="entry name" value="MAJOR FACILITATOR SUPERFAMILY DOMAIN-CONTAINING PROTEIN 8"/>
    <property type="match status" value="1"/>
</dbReference>
<evidence type="ECO:0000256" key="4">
    <source>
        <dbReference type="ARBA" id="ARBA00022989"/>
    </source>
</evidence>
<dbReference type="OrthoDB" id="64223at2759"/>
<keyword evidence="5 7" id="KW-0472">Membrane</keyword>
<evidence type="ECO:0000256" key="6">
    <source>
        <dbReference type="SAM" id="MobiDB-lite"/>
    </source>
</evidence>
<evidence type="ECO:0000256" key="5">
    <source>
        <dbReference type="ARBA" id="ARBA00023136"/>
    </source>
</evidence>
<dbReference type="Pfam" id="PF07690">
    <property type="entry name" value="MFS_1"/>
    <property type="match status" value="1"/>
</dbReference>
<dbReference type="AlphaFoldDB" id="A0A067CYB5"/>
<dbReference type="PANTHER" id="PTHR23510">
    <property type="entry name" value="INNER MEMBRANE TRANSPORT PROTEIN YAJR"/>
    <property type="match status" value="1"/>
</dbReference>
<dbReference type="VEuPathDB" id="FungiDB:SPRG_03707"/>
<dbReference type="InterPro" id="IPR051068">
    <property type="entry name" value="MFS_Domain-Containing_Protein"/>
</dbReference>
<organism evidence="9 10">
    <name type="scientific">Saprolegnia parasitica (strain CBS 223.65)</name>
    <dbReference type="NCBI Taxonomy" id="695850"/>
    <lineage>
        <taxon>Eukaryota</taxon>
        <taxon>Sar</taxon>
        <taxon>Stramenopiles</taxon>
        <taxon>Oomycota</taxon>
        <taxon>Saprolegniomycetes</taxon>
        <taxon>Saprolegniales</taxon>
        <taxon>Saprolegniaceae</taxon>
        <taxon>Saprolegnia</taxon>
    </lineage>
</organism>
<keyword evidence="3 7" id="KW-0812">Transmembrane</keyword>
<dbReference type="Gene3D" id="1.20.1250.20">
    <property type="entry name" value="MFS general substrate transporter like domains"/>
    <property type="match status" value="1"/>
</dbReference>
<evidence type="ECO:0000256" key="1">
    <source>
        <dbReference type="ARBA" id="ARBA00004127"/>
    </source>
</evidence>
<evidence type="ECO:0000256" key="3">
    <source>
        <dbReference type="ARBA" id="ARBA00022692"/>
    </source>
</evidence>
<feature type="transmembrane region" description="Helical" evidence="7">
    <location>
        <begin position="71"/>
        <end position="92"/>
    </location>
</feature>
<evidence type="ECO:0000313" key="9">
    <source>
        <dbReference type="EMBL" id="KDO31787.1"/>
    </source>
</evidence>
<name>A0A067CYB5_SAPPC</name>
<feature type="domain" description="Major facilitator superfamily (MFS) profile" evidence="8">
    <location>
        <begin position="34"/>
        <end position="443"/>
    </location>
</feature>
<feature type="transmembrane region" description="Helical" evidence="7">
    <location>
        <begin position="162"/>
        <end position="184"/>
    </location>
</feature>
<reference evidence="9 10" key="1">
    <citation type="journal article" date="2013" name="PLoS Genet.">
        <title>Distinctive expansion of potential virulence genes in the genome of the oomycete fish pathogen Saprolegnia parasitica.</title>
        <authorList>
            <person name="Jiang R.H."/>
            <person name="de Bruijn I."/>
            <person name="Haas B.J."/>
            <person name="Belmonte R."/>
            <person name="Lobach L."/>
            <person name="Christie J."/>
            <person name="van den Ackerveken G."/>
            <person name="Bottin A."/>
            <person name="Bulone V."/>
            <person name="Diaz-Moreno S.M."/>
            <person name="Dumas B."/>
            <person name="Fan L."/>
            <person name="Gaulin E."/>
            <person name="Govers F."/>
            <person name="Grenville-Briggs L.J."/>
            <person name="Horner N.R."/>
            <person name="Levin J.Z."/>
            <person name="Mammella M."/>
            <person name="Meijer H.J."/>
            <person name="Morris P."/>
            <person name="Nusbaum C."/>
            <person name="Oome S."/>
            <person name="Phillips A.J."/>
            <person name="van Rooyen D."/>
            <person name="Rzeszutek E."/>
            <person name="Saraiva M."/>
            <person name="Secombes C.J."/>
            <person name="Seidl M.F."/>
            <person name="Snel B."/>
            <person name="Stassen J.H."/>
            <person name="Sykes S."/>
            <person name="Tripathy S."/>
            <person name="van den Berg H."/>
            <person name="Vega-Arreguin J.C."/>
            <person name="Wawra S."/>
            <person name="Young S.K."/>
            <person name="Zeng Q."/>
            <person name="Dieguez-Uribeondo J."/>
            <person name="Russ C."/>
            <person name="Tyler B.M."/>
            <person name="van West P."/>
        </authorList>
    </citation>
    <scope>NUCLEOTIDE SEQUENCE [LARGE SCALE GENOMIC DNA]</scope>
    <source>
        <strain evidence="9 10">CBS 223.65</strain>
    </source>
</reference>
<feature type="transmembrane region" description="Helical" evidence="7">
    <location>
        <begin position="99"/>
        <end position="115"/>
    </location>
</feature>